<keyword evidence="2" id="KW-0805">Transcription regulation</keyword>
<sequence>PTRSEPGVTSHDLDLLPSPKQDLPSPSHKKSLFKKGNEDGRDKVLETVNFEKKFVKLPQFKPEACSPSGMVVPRSPQLYLRKKHNKIGLEEESIVVTPALEAEMNGNSMPTPLSYGTPHTTTKLVGNTFFGPDFNLDSFRGSESMEEMSPRTPCSATGGA</sequence>
<dbReference type="AlphaFoldDB" id="A0A1E1W8U2"/>
<evidence type="ECO:0000256" key="2">
    <source>
        <dbReference type="ARBA" id="ARBA00023015"/>
    </source>
</evidence>
<keyword evidence="1" id="KW-0597">Phosphoprotein</keyword>
<evidence type="ECO:0000256" key="5">
    <source>
        <dbReference type="ARBA" id="ARBA00023242"/>
    </source>
</evidence>
<proteinExistence type="predicted"/>
<dbReference type="InterPro" id="IPR052412">
    <property type="entry name" value="CC-Dev_Transcription_Reg"/>
</dbReference>
<evidence type="ECO:0000256" key="3">
    <source>
        <dbReference type="ARBA" id="ARBA00023125"/>
    </source>
</evidence>
<dbReference type="EMBL" id="GDQN01007670">
    <property type="protein sequence ID" value="JAT83384.1"/>
    <property type="molecule type" value="Transcribed_RNA"/>
</dbReference>
<evidence type="ECO:0000313" key="7">
    <source>
        <dbReference type="EMBL" id="JAT83384.1"/>
    </source>
</evidence>
<dbReference type="GO" id="GO:0005634">
    <property type="term" value="C:nucleus"/>
    <property type="evidence" value="ECO:0007669"/>
    <property type="project" value="TreeGrafter"/>
</dbReference>
<dbReference type="PANTHER" id="PTHR13059">
    <property type="entry name" value="HMG-BOX TRANSCRIPTION FACTOR BBX"/>
    <property type="match status" value="1"/>
</dbReference>
<feature type="non-terminal residue" evidence="7">
    <location>
        <position position="1"/>
    </location>
</feature>
<dbReference type="GO" id="GO:0000981">
    <property type="term" value="F:DNA-binding transcription factor activity, RNA polymerase II-specific"/>
    <property type="evidence" value="ECO:0007669"/>
    <property type="project" value="TreeGrafter"/>
</dbReference>
<keyword evidence="3" id="KW-0238">DNA-binding</keyword>
<evidence type="ECO:0000256" key="6">
    <source>
        <dbReference type="SAM" id="MobiDB-lite"/>
    </source>
</evidence>
<dbReference type="OrthoDB" id="10051111at2759"/>
<accession>A0A1E1W8U2</accession>
<name>A0A1E1W8U2_PECGO</name>
<keyword evidence="4" id="KW-0804">Transcription</keyword>
<evidence type="ECO:0000256" key="1">
    <source>
        <dbReference type="ARBA" id="ARBA00022553"/>
    </source>
</evidence>
<reference evidence="7" key="1">
    <citation type="submission" date="2015-09" db="EMBL/GenBank/DDBJ databases">
        <title>De novo assembly of Pectinophora gossypiella (Pink Bollworm) gut transcriptome.</title>
        <authorList>
            <person name="Tassone E.E."/>
        </authorList>
    </citation>
    <scope>NUCLEOTIDE SEQUENCE</scope>
</reference>
<feature type="region of interest" description="Disordered" evidence="6">
    <location>
        <begin position="1"/>
        <end position="40"/>
    </location>
</feature>
<dbReference type="GO" id="GO:0000977">
    <property type="term" value="F:RNA polymerase II transcription regulatory region sequence-specific DNA binding"/>
    <property type="evidence" value="ECO:0007669"/>
    <property type="project" value="TreeGrafter"/>
</dbReference>
<feature type="non-terminal residue" evidence="7">
    <location>
        <position position="160"/>
    </location>
</feature>
<gene>
    <name evidence="7" type="ORF">g.17436</name>
</gene>
<protein>
    <submittedName>
        <fullName evidence="7">Uncharacterized protein</fullName>
    </submittedName>
</protein>
<evidence type="ECO:0000256" key="4">
    <source>
        <dbReference type="ARBA" id="ARBA00023163"/>
    </source>
</evidence>
<organism evidence="7">
    <name type="scientific">Pectinophora gossypiella</name>
    <name type="common">Cotton pink bollworm</name>
    <name type="synonym">Depressaria gossypiella</name>
    <dbReference type="NCBI Taxonomy" id="13191"/>
    <lineage>
        <taxon>Eukaryota</taxon>
        <taxon>Metazoa</taxon>
        <taxon>Ecdysozoa</taxon>
        <taxon>Arthropoda</taxon>
        <taxon>Hexapoda</taxon>
        <taxon>Insecta</taxon>
        <taxon>Pterygota</taxon>
        <taxon>Neoptera</taxon>
        <taxon>Endopterygota</taxon>
        <taxon>Lepidoptera</taxon>
        <taxon>Glossata</taxon>
        <taxon>Ditrysia</taxon>
        <taxon>Gelechioidea</taxon>
        <taxon>Gelechiidae</taxon>
        <taxon>Apatetrinae</taxon>
        <taxon>Pectinophora</taxon>
    </lineage>
</organism>
<dbReference type="PANTHER" id="PTHR13059:SF13">
    <property type="entry name" value="PROTEIN CAPICUA HOMOLOG"/>
    <property type="match status" value="1"/>
</dbReference>
<keyword evidence="5" id="KW-0539">Nucleus</keyword>
<feature type="region of interest" description="Disordered" evidence="6">
    <location>
        <begin position="140"/>
        <end position="160"/>
    </location>
</feature>